<dbReference type="PANTHER" id="PTHR13847:SF281">
    <property type="entry name" value="FAD DEPENDENT OXIDOREDUCTASE DOMAIN-CONTAINING PROTEIN"/>
    <property type="match status" value="1"/>
</dbReference>
<evidence type="ECO:0000313" key="3">
    <source>
        <dbReference type="EMBL" id="POA98637.1"/>
    </source>
</evidence>
<protein>
    <submittedName>
        <fullName evidence="3">FAD-dependent oxidoreductase</fullName>
    </submittedName>
</protein>
<dbReference type="AlphaFoldDB" id="A0A2K4MNI1"/>
<dbReference type="InterPro" id="IPR036188">
    <property type="entry name" value="FAD/NAD-bd_sf"/>
</dbReference>
<comment type="caution">
    <text evidence="3">The sequence shown here is derived from an EMBL/GenBank/DDBJ whole genome shotgun (WGS) entry which is preliminary data.</text>
</comment>
<dbReference type="Gene3D" id="3.50.50.60">
    <property type="entry name" value="FAD/NAD(P)-binding domain"/>
    <property type="match status" value="1"/>
</dbReference>
<keyword evidence="1" id="KW-0560">Oxidoreductase</keyword>
<evidence type="ECO:0000259" key="2">
    <source>
        <dbReference type="Pfam" id="PF01266"/>
    </source>
</evidence>
<dbReference type="EMBL" id="PPTF01000043">
    <property type="protein sequence ID" value="POA98637.1"/>
    <property type="molecule type" value="Genomic_DNA"/>
</dbReference>
<organism evidence="3 4">
    <name type="scientific">Chromobacterium sinusclupearum</name>
    <dbReference type="NCBI Taxonomy" id="2077146"/>
    <lineage>
        <taxon>Bacteria</taxon>
        <taxon>Pseudomonadati</taxon>
        <taxon>Pseudomonadota</taxon>
        <taxon>Betaproteobacteria</taxon>
        <taxon>Neisseriales</taxon>
        <taxon>Chromobacteriaceae</taxon>
        <taxon>Chromobacterium</taxon>
    </lineage>
</organism>
<keyword evidence="4" id="KW-1185">Reference proteome</keyword>
<dbReference type="Proteomes" id="UP000236416">
    <property type="component" value="Unassembled WGS sequence"/>
</dbReference>
<dbReference type="Pfam" id="PF01266">
    <property type="entry name" value="DAO"/>
    <property type="match status" value="1"/>
</dbReference>
<dbReference type="GO" id="GO:0016491">
    <property type="term" value="F:oxidoreductase activity"/>
    <property type="evidence" value="ECO:0007669"/>
    <property type="project" value="UniProtKB-KW"/>
</dbReference>
<dbReference type="InterPro" id="IPR006076">
    <property type="entry name" value="FAD-dep_OxRdtase"/>
</dbReference>
<reference evidence="3 4" key="1">
    <citation type="submission" date="2018-01" db="EMBL/GenBank/DDBJ databases">
        <title>Genomic Sequence of Chromobacterium MWU13-2610 from wild cranberry bogs within the Cape Cod National Seashore.</title>
        <authorList>
            <person name="O'Hara-Hanley K."/>
            <person name="Soby S."/>
            <person name="Harrison A."/>
        </authorList>
    </citation>
    <scope>NUCLEOTIDE SEQUENCE [LARGE SCALE GENOMIC DNA]</scope>
    <source>
        <strain evidence="3 4">MWU13-2610</strain>
    </source>
</reference>
<dbReference type="Gene3D" id="3.30.9.10">
    <property type="entry name" value="D-Amino Acid Oxidase, subunit A, domain 2"/>
    <property type="match status" value="1"/>
</dbReference>
<evidence type="ECO:0000313" key="4">
    <source>
        <dbReference type="Proteomes" id="UP000236416"/>
    </source>
</evidence>
<feature type="domain" description="FAD dependent oxidoreductase" evidence="2">
    <location>
        <begin position="34"/>
        <end position="385"/>
    </location>
</feature>
<dbReference type="GO" id="GO:0005737">
    <property type="term" value="C:cytoplasm"/>
    <property type="evidence" value="ECO:0007669"/>
    <property type="project" value="TreeGrafter"/>
</dbReference>
<sequence>MLRFAHQPHPPSYYAATAHAWDPLPPLRGEAHCDVCVVGGGLAGLSAALNLREKGFSVILLEGSQVGFGASGRNGGQVIAGFASDIAGIRAQLGDEAAKALWDMSVEAVDIIDERVRKHGIRCDWQRGYVSVAVKPRHMQDLEDWQREAEQRYGYGGQQLWDRATLRGKLASERYQGGLFDPRSGHLHPLNYTLGLAQAARDAGVDIYEQSPATRLEQGAAPKVHTEHGVVSCGQVVLACNSYIGALVPELERRIMPAGTYVIATEPLGEERARALIADNMAVCDTNFVLDYYRLSADHRLLFGGKVSYSGREPRDLAGAMRADMLRVFPQLADARIDYAWGGFCDITVNRAPDFGRLSGNVYYLQGFSGHGVNITGLAGKVVAEAIAGTSSRLDLFSKIRHRPFPGGKLLRTPALVLGMAYYRMRDYL</sequence>
<evidence type="ECO:0000256" key="1">
    <source>
        <dbReference type="ARBA" id="ARBA00023002"/>
    </source>
</evidence>
<dbReference type="PANTHER" id="PTHR13847">
    <property type="entry name" value="SARCOSINE DEHYDROGENASE-RELATED"/>
    <property type="match status" value="1"/>
</dbReference>
<proteinExistence type="predicted"/>
<gene>
    <name evidence="3" type="ORF">C2134_10450</name>
</gene>
<dbReference type="RefSeq" id="WP_103319854.1">
    <property type="nucleotide sequence ID" value="NZ_PPTF01000043.1"/>
</dbReference>
<dbReference type="SUPFAM" id="SSF51905">
    <property type="entry name" value="FAD/NAD(P)-binding domain"/>
    <property type="match status" value="1"/>
</dbReference>
<accession>A0A2K4MNI1</accession>
<name>A0A2K4MNI1_9NEIS</name>